<gene>
    <name evidence="2" type="ORF">GGR04_002168</name>
</gene>
<dbReference type="PANTHER" id="PTHR43812">
    <property type="entry name" value="BLR2425 PROTEIN"/>
    <property type="match status" value="1"/>
</dbReference>
<evidence type="ECO:0000313" key="2">
    <source>
        <dbReference type="EMBL" id="MBB3998329.1"/>
    </source>
</evidence>
<dbReference type="SMART" id="SM00903">
    <property type="entry name" value="Flavin_Reduct"/>
    <property type="match status" value="1"/>
</dbReference>
<dbReference type="GO" id="GO:0010181">
    <property type="term" value="F:FMN binding"/>
    <property type="evidence" value="ECO:0007669"/>
    <property type="project" value="InterPro"/>
</dbReference>
<comment type="caution">
    <text evidence="2">The sequence shown here is derived from an EMBL/GenBank/DDBJ whole genome shotgun (WGS) entry which is preliminary data.</text>
</comment>
<dbReference type="Proteomes" id="UP000542776">
    <property type="component" value="Unassembled WGS sequence"/>
</dbReference>
<dbReference type="Gene3D" id="2.30.110.10">
    <property type="entry name" value="Electron Transport, Fmn-binding Protein, Chain A"/>
    <property type="match status" value="1"/>
</dbReference>
<organism evidence="2 3">
    <name type="scientific">Aureimonas pseudogalii</name>
    <dbReference type="NCBI Taxonomy" id="1744844"/>
    <lineage>
        <taxon>Bacteria</taxon>
        <taxon>Pseudomonadati</taxon>
        <taxon>Pseudomonadota</taxon>
        <taxon>Alphaproteobacteria</taxon>
        <taxon>Hyphomicrobiales</taxon>
        <taxon>Aurantimonadaceae</taxon>
        <taxon>Aureimonas</taxon>
    </lineage>
</organism>
<dbReference type="SUPFAM" id="SSF50475">
    <property type="entry name" value="FMN-binding split barrel"/>
    <property type="match status" value="1"/>
</dbReference>
<dbReference type="PANTHER" id="PTHR43812:SF2">
    <property type="entry name" value="FLAVIN REDUCTASE LIKE DOMAIN-CONTAINING PROTEIN"/>
    <property type="match status" value="1"/>
</dbReference>
<dbReference type="Pfam" id="PF01613">
    <property type="entry name" value="Flavin_Reduct"/>
    <property type="match status" value="1"/>
</dbReference>
<accession>A0A7W6H4U5</accession>
<keyword evidence="3" id="KW-1185">Reference proteome</keyword>
<sequence length="207" mass="22280">MFWKTATNDHGLPHDPFKAIVSPRPIGWISTRARDGRVNLAPYSFFSAISDRPKLVMFSSAGMKDSAAFAIESGEFVANFACADLASAVNRSSAAAPRGTSEFAIAGLTEAPCELVAAPRVAQSPAALECKLSQWFTPVGVDGRPSENVMLIGEVVGIHLDERVLRDGMIATDLAAPLSRLGYLDYAVTREVFQMVRPRRPDASDVP</sequence>
<feature type="domain" description="Flavin reductase like" evidence="1">
    <location>
        <begin position="21"/>
        <end position="167"/>
    </location>
</feature>
<dbReference type="EMBL" id="JACIEK010000004">
    <property type="protein sequence ID" value="MBB3998329.1"/>
    <property type="molecule type" value="Genomic_DNA"/>
</dbReference>
<name>A0A7W6H4U5_9HYPH</name>
<dbReference type="InterPro" id="IPR012349">
    <property type="entry name" value="Split_barrel_FMN-bd"/>
</dbReference>
<protein>
    <submittedName>
        <fullName evidence="2">Flavin reductase (DIM6/NTAB) family NADH-FMN oxidoreductase RutF</fullName>
    </submittedName>
</protein>
<dbReference type="InterPro" id="IPR002563">
    <property type="entry name" value="Flavin_Rdtase-like_dom"/>
</dbReference>
<evidence type="ECO:0000313" key="3">
    <source>
        <dbReference type="Proteomes" id="UP000542776"/>
    </source>
</evidence>
<dbReference type="GO" id="GO:0016646">
    <property type="term" value="F:oxidoreductase activity, acting on the CH-NH group of donors, NAD or NADP as acceptor"/>
    <property type="evidence" value="ECO:0007669"/>
    <property type="project" value="UniProtKB-ARBA"/>
</dbReference>
<proteinExistence type="predicted"/>
<reference evidence="2 3" key="1">
    <citation type="submission" date="2020-08" db="EMBL/GenBank/DDBJ databases">
        <title>Genomic Encyclopedia of Type Strains, Phase IV (KMG-IV): sequencing the most valuable type-strain genomes for metagenomic binning, comparative biology and taxonomic classification.</title>
        <authorList>
            <person name="Goeker M."/>
        </authorList>
    </citation>
    <scope>NUCLEOTIDE SEQUENCE [LARGE SCALE GENOMIC DNA]</scope>
    <source>
        <strain evidence="2 3">DSM 102238</strain>
    </source>
</reference>
<evidence type="ECO:0000259" key="1">
    <source>
        <dbReference type="SMART" id="SM00903"/>
    </source>
</evidence>
<dbReference type="RefSeq" id="WP_183199860.1">
    <property type="nucleotide sequence ID" value="NZ_JACIEK010000004.1"/>
</dbReference>
<dbReference type="AlphaFoldDB" id="A0A7W6H4U5"/>